<dbReference type="InterPro" id="IPR015890">
    <property type="entry name" value="Chorismate_C"/>
</dbReference>
<evidence type="ECO:0000313" key="7">
    <source>
        <dbReference type="EMBL" id="MFD1124858.1"/>
    </source>
</evidence>
<dbReference type="RefSeq" id="WP_121977628.1">
    <property type="nucleotide sequence ID" value="NZ_JBHTLH010000015.1"/>
</dbReference>
<dbReference type="SUPFAM" id="SSF56322">
    <property type="entry name" value="ADC synthase"/>
    <property type="match status" value="1"/>
</dbReference>
<accession>A0ABW3PKJ9</accession>
<dbReference type="Pfam" id="PF00425">
    <property type="entry name" value="Chorismate_bind"/>
    <property type="match status" value="1"/>
</dbReference>
<dbReference type="PANTHER" id="PTHR42839:SF2">
    <property type="entry name" value="ISOCHORISMATE SYNTHASE ENTC"/>
    <property type="match status" value="1"/>
</dbReference>
<protein>
    <recommendedName>
        <fullName evidence="3">isochorismate synthase</fullName>
        <ecNumber evidence="3">5.4.4.2</ecNumber>
    </recommendedName>
    <alternativeName>
        <fullName evidence="5">Isochorismate mutase</fullName>
    </alternativeName>
</protein>
<dbReference type="InterPro" id="IPR004561">
    <property type="entry name" value="IsoChor_synthase"/>
</dbReference>
<keyword evidence="8" id="KW-1185">Reference proteome</keyword>
<dbReference type="Proteomes" id="UP001597156">
    <property type="component" value="Unassembled WGS sequence"/>
</dbReference>
<proteinExistence type="inferred from homology"/>
<comment type="similarity">
    <text evidence="2">Belongs to the isochorismate synthase family.</text>
</comment>
<evidence type="ECO:0000313" key="8">
    <source>
        <dbReference type="Proteomes" id="UP001597156"/>
    </source>
</evidence>
<evidence type="ECO:0000256" key="3">
    <source>
        <dbReference type="ARBA" id="ARBA00012824"/>
    </source>
</evidence>
<feature type="domain" description="Chorismate-utilising enzyme C-terminal" evidence="6">
    <location>
        <begin position="174"/>
        <end position="423"/>
    </location>
</feature>
<sequence length="436" mass="48214">MLKQSKIYLLTRELTTRISLGQLLSWFSHHPTSKRFLWETPNQQRQVLAWGVFQSAFQTAPVNFEQGEQLLNRVLARLVKLDQAEERDLKLVGGMSFASEPKLPTHWGSLNDGAVWVPQVVFEKTGQKIRCSVLGWTSKTVNDQLKQILIDLSKETELVAQSADLSHFEESSVSQWEAAVAQAVVTIHQTTLDKVVLGRFAHGEVTEAISEAMWLQLREKQPGSYHILLQSDDVTFLCATPERLLAFTPDRLETMALAGTAKRGRTPEEDYSRQEILRHDPKNLREHAFVVQSLVTLLNANGLRVQYSETPEILQTPSVAHLKTPIKAVGPINGIKLLNQMHPTPALGGVPRDVAVALLTKLESEQRGLFGAPIGLLNGIGDGEFAVGIRSCFLRGNQAEFFAGAGIVADSIPAKEAAETRAKFSAILSIFNKENG</sequence>
<comment type="caution">
    <text evidence="7">The sequence shown here is derived from an EMBL/GenBank/DDBJ whole genome shotgun (WGS) entry which is preliminary data.</text>
</comment>
<reference evidence="8" key="1">
    <citation type="journal article" date="2019" name="Int. J. Syst. Evol. Microbiol.">
        <title>The Global Catalogue of Microorganisms (GCM) 10K type strain sequencing project: providing services to taxonomists for standard genome sequencing and annotation.</title>
        <authorList>
            <consortium name="The Broad Institute Genomics Platform"/>
            <consortium name="The Broad Institute Genome Sequencing Center for Infectious Disease"/>
            <person name="Wu L."/>
            <person name="Ma J."/>
        </authorList>
    </citation>
    <scope>NUCLEOTIDE SEQUENCE [LARGE SCALE GENOMIC DNA]</scope>
    <source>
        <strain evidence="8">CCUG 71848</strain>
    </source>
</reference>
<dbReference type="EMBL" id="JBHTLH010000015">
    <property type="protein sequence ID" value="MFD1124858.1"/>
    <property type="molecule type" value="Genomic_DNA"/>
</dbReference>
<evidence type="ECO:0000256" key="4">
    <source>
        <dbReference type="ARBA" id="ARBA00023235"/>
    </source>
</evidence>
<dbReference type="PANTHER" id="PTHR42839">
    <property type="entry name" value="ISOCHORISMATE SYNTHASE ENTC"/>
    <property type="match status" value="1"/>
</dbReference>
<dbReference type="EC" id="5.4.4.2" evidence="3"/>
<organism evidence="7 8">
    <name type="scientific">Lentilactobacillus raoultii</name>
    <dbReference type="NCBI Taxonomy" id="1987503"/>
    <lineage>
        <taxon>Bacteria</taxon>
        <taxon>Bacillati</taxon>
        <taxon>Bacillota</taxon>
        <taxon>Bacilli</taxon>
        <taxon>Lactobacillales</taxon>
        <taxon>Lactobacillaceae</taxon>
        <taxon>Lentilactobacillus</taxon>
    </lineage>
</organism>
<gene>
    <name evidence="7" type="ORF">ACFQ22_05690</name>
</gene>
<dbReference type="InterPro" id="IPR005801">
    <property type="entry name" value="ADC_synthase"/>
</dbReference>
<dbReference type="NCBIfam" id="TIGR00543">
    <property type="entry name" value="isochor_syn"/>
    <property type="match status" value="1"/>
</dbReference>
<comment type="catalytic activity">
    <reaction evidence="1">
        <text>chorismate = isochorismate</text>
        <dbReference type="Rhea" id="RHEA:18985"/>
        <dbReference type="ChEBI" id="CHEBI:29748"/>
        <dbReference type="ChEBI" id="CHEBI:29780"/>
        <dbReference type="EC" id="5.4.4.2"/>
    </reaction>
</comment>
<dbReference type="Gene3D" id="3.60.120.10">
    <property type="entry name" value="Anthranilate synthase"/>
    <property type="match status" value="1"/>
</dbReference>
<evidence type="ECO:0000256" key="2">
    <source>
        <dbReference type="ARBA" id="ARBA00005297"/>
    </source>
</evidence>
<evidence type="ECO:0000256" key="5">
    <source>
        <dbReference type="ARBA" id="ARBA00041564"/>
    </source>
</evidence>
<evidence type="ECO:0000256" key="1">
    <source>
        <dbReference type="ARBA" id="ARBA00000799"/>
    </source>
</evidence>
<evidence type="ECO:0000259" key="6">
    <source>
        <dbReference type="Pfam" id="PF00425"/>
    </source>
</evidence>
<name>A0ABW3PKJ9_9LACO</name>
<keyword evidence="4" id="KW-0413">Isomerase</keyword>